<name>A0AAQ3S7G3_VIGMU</name>
<dbReference type="EMBL" id="CP144699">
    <property type="protein sequence ID" value="WVZ18526.1"/>
    <property type="molecule type" value="Genomic_DNA"/>
</dbReference>
<gene>
    <name evidence="1" type="ORF">V8G54_005848</name>
</gene>
<accession>A0AAQ3S7G3</accession>
<reference evidence="1 2" key="1">
    <citation type="journal article" date="2023" name="Life. Sci Alliance">
        <title>Evolutionary insights into 3D genome organization and epigenetic landscape of Vigna mungo.</title>
        <authorList>
            <person name="Junaid A."/>
            <person name="Singh B."/>
            <person name="Bhatia S."/>
        </authorList>
    </citation>
    <scope>NUCLEOTIDE SEQUENCE [LARGE SCALE GENOMIC DNA]</scope>
    <source>
        <strain evidence="1">Urdbean</strain>
    </source>
</reference>
<protein>
    <submittedName>
        <fullName evidence="1">Uncharacterized protein</fullName>
    </submittedName>
</protein>
<proteinExistence type="predicted"/>
<evidence type="ECO:0000313" key="2">
    <source>
        <dbReference type="Proteomes" id="UP001374535"/>
    </source>
</evidence>
<dbReference type="AlphaFoldDB" id="A0AAQ3S7G3"/>
<organism evidence="1 2">
    <name type="scientific">Vigna mungo</name>
    <name type="common">Black gram</name>
    <name type="synonym">Phaseolus mungo</name>
    <dbReference type="NCBI Taxonomy" id="3915"/>
    <lineage>
        <taxon>Eukaryota</taxon>
        <taxon>Viridiplantae</taxon>
        <taxon>Streptophyta</taxon>
        <taxon>Embryophyta</taxon>
        <taxon>Tracheophyta</taxon>
        <taxon>Spermatophyta</taxon>
        <taxon>Magnoliopsida</taxon>
        <taxon>eudicotyledons</taxon>
        <taxon>Gunneridae</taxon>
        <taxon>Pentapetalae</taxon>
        <taxon>rosids</taxon>
        <taxon>fabids</taxon>
        <taxon>Fabales</taxon>
        <taxon>Fabaceae</taxon>
        <taxon>Papilionoideae</taxon>
        <taxon>50 kb inversion clade</taxon>
        <taxon>NPAAA clade</taxon>
        <taxon>indigoferoid/millettioid clade</taxon>
        <taxon>Phaseoleae</taxon>
        <taxon>Vigna</taxon>
    </lineage>
</organism>
<sequence length="142" mass="17053">GHGFSWASPSSHPKSNQLFLFSFNIKPLWFKACRFIPNLRISMHRPPIDDNCSVPRHIESFHTYILGSNVWYEHWSWRIQPKCLKNYFPKITKFWKVCLIQQPIFSHHSLQLLSRLLHHFCLIQQIRQRPLQSSRRRVCSSK</sequence>
<dbReference type="Proteomes" id="UP001374535">
    <property type="component" value="Chromosome 2"/>
</dbReference>
<keyword evidence="2" id="KW-1185">Reference proteome</keyword>
<evidence type="ECO:0000313" key="1">
    <source>
        <dbReference type="EMBL" id="WVZ18526.1"/>
    </source>
</evidence>
<feature type="non-terminal residue" evidence="1">
    <location>
        <position position="1"/>
    </location>
</feature>